<dbReference type="PANTHER" id="PTHR21028:SF2">
    <property type="entry name" value="CYTH DOMAIN-CONTAINING PROTEIN"/>
    <property type="match status" value="1"/>
</dbReference>
<dbReference type="Pfam" id="PF01928">
    <property type="entry name" value="CYTH"/>
    <property type="match status" value="1"/>
</dbReference>
<dbReference type="InterPro" id="IPR008173">
    <property type="entry name" value="Adenylyl_cyclase_CyaB"/>
</dbReference>
<dbReference type="InterPro" id="IPR023577">
    <property type="entry name" value="CYTH_domain"/>
</dbReference>
<sequence length="174" mass="20157">MRNVEIKARVNDFDAICKIAEELSGGSPKLIPQDDTFYKVNNGRLKMRVYADESATLVRYDRDDEQGPKLCDYDLLEFSVNERDKSKELDDILKKCMGIRGRVVKERRLYMVGQTRIHIDKVQDLGNFMELEVVLRPEQSLEEGQEIARDLQNKLGVENKDLIQCAYVDLLDNK</sequence>
<dbReference type="Gene3D" id="2.40.320.10">
    <property type="entry name" value="Hypothetical Protein Pfu-838710-001"/>
    <property type="match status" value="1"/>
</dbReference>
<dbReference type="KEGG" id="bany:112051133"/>
<evidence type="ECO:0000313" key="2">
    <source>
        <dbReference type="Proteomes" id="UP001652582"/>
    </source>
</evidence>
<dbReference type="PROSITE" id="PS51707">
    <property type="entry name" value="CYTH"/>
    <property type="match status" value="1"/>
</dbReference>
<dbReference type="RefSeq" id="XP_023945403.2">
    <property type="nucleotide sequence ID" value="XM_024089635.2"/>
</dbReference>
<dbReference type="GO" id="GO:0016462">
    <property type="term" value="F:pyrophosphatase activity"/>
    <property type="evidence" value="ECO:0007669"/>
    <property type="project" value="UniProtKB-ARBA"/>
</dbReference>
<proteinExistence type="predicted"/>
<evidence type="ECO:0000259" key="1">
    <source>
        <dbReference type="PROSITE" id="PS51707"/>
    </source>
</evidence>
<dbReference type="PANTHER" id="PTHR21028">
    <property type="entry name" value="SI:CH211-156B7.4"/>
    <property type="match status" value="1"/>
</dbReference>
<gene>
    <name evidence="3" type="primary">LOC112051133</name>
</gene>
<evidence type="ECO:0000313" key="3">
    <source>
        <dbReference type="RefSeq" id="XP_023945403.2"/>
    </source>
</evidence>
<accession>A0A6J1NKE0</accession>
<dbReference type="SMART" id="SM01118">
    <property type="entry name" value="CYTH"/>
    <property type="match status" value="1"/>
</dbReference>
<dbReference type="Proteomes" id="UP001652582">
    <property type="component" value="Chromosome 26"/>
</dbReference>
<dbReference type="CDD" id="cd07890">
    <property type="entry name" value="CYTH-like_AC_IV-like"/>
    <property type="match status" value="1"/>
</dbReference>
<feature type="domain" description="CYTH" evidence="1">
    <location>
        <begin position="1"/>
        <end position="173"/>
    </location>
</feature>
<name>A0A6J1NKE0_BICAN</name>
<organism evidence="2 3">
    <name type="scientific">Bicyclus anynana</name>
    <name type="common">Squinting bush brown butterfly</name>
    <dbReference type="NCBI Taxonomy" id="110368"/>
    <lineage>
        <taxon>Eukaryota</taxon>
        <taxon>Metazoa</taxon>
        <taxon>Ecdysozoa</taxon>
        <taxon>Arthropoda</taxon>
        <taxon>Hexapoda</taxon>
        <taxon>Insecta</taxon>
        <taxon>Pterygota</taxon>
        <taxon>Neoptera</taxon>
        <taxon>Endopterygota</taxon>
        <taxon>Lepidoptera</taxon>
        <taxon>Glossata</taxon>
        <taxon>Ditrysia</taxon>
        <taxon>Papilionoidea</taxon>
        <taxon>Nymphalidae</taxon>
        <taxon>Satyrinae</taxon>
        <taxon>Satyrini</taxon>
        <taxon>Mycalesina</taxon>
        <taxon>Bicyclus</taxon>
    </lineage>
</organism>
<reference evidence="3" key="1">
    <citation type="submission" date="2025-08" db="UniProtKB">
        <authorList>
            <consortium name="RefSeq"/>
        </authorList>
    </citation>
    <scope>IDENTIFICATION</scope>
</reference>
<dbReference type="OrthoDB" id="6159137at2759"/>
<protein>
    <submittedName>
        <fullName evidence="3">Uncharacterized protein LOC112051133</fullName>
    </submittedName>
</protein>
<dbReference type="AlphaFoldDB" id="A0A6J1NKE0"/>
<dbReference type="InterPro" id="IPR033469">
    <property type="entry name" value="CYTH-like_dom_sf"/>
</dbReference>
<keyword evidence="2" id="KW-1185">Reference proteome</keyword>
<dbReference type="GeneID" id="112051133"/>
<dbReference type="SUPFAM" id="SSF55154">
    <property type="entry name" value="CYTH-like phosphatases"/>
    <property type="match status" value="1"/>
</dbReference>